<name>A0A0A9HBQ3_ARUDO</name>
<reference evidence="1" key="2">
    <citation type="journal article" date="2015" name="Data Brief">
        <title>Shoot transcriptome of the giant reed, Arundo donax.</title>
        <authorList>
            <person name="Barrero R.A."/>
            <person name="Guerrero F.D."/>
            <person name="Moolhuijzen P."/>
            <person name="Goolsby J.A."/>
            <person name="Tidwell J."/>
            <person name="Bellgard S.E."/>
            <person name="Bellgard M.I."/>
        </authorList>
    </citation>
    <scope>NUCLEOTIDE SEQUENCE</scope>
    <source>
        <tissue evidence="1">Shoot tissue taken approximately 20 cm above the soil surface</tissue>
    </source>
</reference>
<dbReference type="AlphaFoldDB" id="A0A0A9HBQ3"/>
<organism evidence="1">
    <name type="scientific">Arundo donax</name>
    <name type="common">Giant reed</name>
    <name type="synonym">Donax arundinaceus</name>
    <dbReference type="NCBI Taxonomy" id="35708"/>
    <lineage>
        <taxon>Eukaryota</taxon>
        <taxon>Viridiplantae</taxon>
        <taxon>Streptophyta</taxon>
        <taxon>Embryophyta</taxon>
        <taxon>Tracheophyta</taxon>
        <taxon>Spermatophyta</taxon>
        <taxon>Magnoliopsida</taxon>
        <taxon>Liliopsida</taxon>
        <taxon>Poales</taxon>
        <taxon>Poaceae</taxon>
        <taxon>PACMAD clade</taxon>
        <taxon>Arundinoideae</taxon>
        <taxon>Arundineae</taxon>
        <taxon>Arundo</taxon>
    </lineage>
</organism>
<proteinExistence type="predicted"/>
<reference evidence="1" key="1">
    <citation type="submission" date="2014-09" db="EMBL/GenBank/DDBJ databases">
        <authorList>
            <person name="Magalhaes I.L.F."/>
            <person name="Oliveira U."/>
            <person name="Santos F.R."/>
            <person name="Vidigal T.H.D.A."/>
            <person name="Brescovit A.D."/>
            <person name="Santos A.J."/>
        </authorList>
    </citation>
    <scope>NUCLEOTIDE SEQUENCE</scope>
    <source>
        <tissue evidence="1">Shoot tissue taken approximately 20 cm above the soil surface</tissue>
    </source>
</reference>
<accession>A0A0A9HBQ3</accession>
<sequence length="55" mass="5666">MLQVHAAGDLRAVAHGSIGVSGRRGGPCERASYLSGSRSEVCGLLFAANVLSKRP</sequence>
<evidence type="ECO:0000313" key="1">
    <source>
        <dbReference type="EMBL" id="JAE33239.1"/>
    </source>
</evidence>
<dbReference type="EMBL" id="GBRH01164657">
    <property type="protein sequence ID" value="JAE33239.1"/>
    <property type="molecule type" value="Transcribed_RNA"/>
</dbReference>
<protein>
    <submittedName>
        <fullName evidence="1">Uncharacterized protein</fullName>
    </submittedName>
</protein>